<dbReference type="RefSeq" id="WP_354440437.1">
    <property type="nucleotide sequence ID" value="NZ_JBEPSH010000001.1"/>
</dbReference>
<dbReference type="Proteomes" id="UP001549320">
    <property type="component" value="Unassembled WGS sequence"/>
</dbReference>
<comment type="caution">
    <text evidence="1">The sequence shown here is derived from an EMBL/GenBank/DDBJ whole genome shotgun (WGS) entry which is preliminary data.</text>
</comment>
<dbReference type="EMBL" id="JBEPSH010000001">
    <property type="protein sequence ID" value="MET4575155.1"/>
    <property type="molecule type" value="Genomic_DNA"/>
</dbReference>
<gene>
    <name evidence="1" type="ORF">ABIE13_000252</name>
</gene>
<evidence type="ECO:0000313" key="2">
    <source>
        <dbReference type="Proteomes" id="UP001549320"/>
    </source>
</evidence>
<name>A0ABV2Q2A2_9BURK</name>
<organism evidence="1 2">
    <name type="scientific">Ottowia thiooxydans</name>
    <dbReference type="NCBI Taxonomy" id="219182"/>
    <lineage>
        <taxon>Bacteria</taxon>
        <taxon>Pseudomonadati</taxon>
        <taxon>Pseudomonadota</taxon>
        <taxon>Betaproteobacteria</taxon>
        <taxon>Burkholderiales</taxon>
        <taxon>Comamonadaceae</taxon>
        <taxon>Ottowia</taxon>
    </lineage>
</organism>
<evidence type="ECO:0000313" key="1">
    <source>
        <dbReference type="EMBL" id="MET4575155.1"/>
    </source>
</evidence>
<accession>A0ABV2Q2A2</accession>
<proteinExistence type="predicted"/>
<reference evidence="1 2" key="1">
    <citation type="submission" date="2024-06" db="EMBL/GenBank/DDBJ databases">
        <title>Sorghum-associated microbial communities from plants grown in Nebraska, USA.</title>
        <authorList>
            <person name="Schachtman D."/>
        </authorList>
    </citation>
    <scope>NUCLEOTIDE SEQUENCE [LARGE SCALE GENOMIC DNA]</scope>
    <source>
        <strain evidence="1 2">2709</strain>
    </source>
</reference>
<sequence length="61" mass="7187">MKTLTTGKHQVRMVQRFDRARNPFKPTRKLYASAHTVLRLRLDAVKGDPERSTQNTYDNDR</sequence>
<keyword evidence="2" id="KW-1185">Reference proteome</keyword>
<protein>
    <recommendedName>
        <fullName evidence="3">Transposase</fullName>
    </recommendedName>
</protein>
<evidence type="ECO:0008006" key="3">
    <source>
        <dbReference type="Google" id="ProtNLM"/>
    </source>
</evidence>